<dbReference type="InterPro" id="IPR006070">
    <property type="entry name" value="Sua5-like_dom"/>
</dbReference>
<dbReference type="Pfam" id="PF03481">
    <property type="entry name" value="Sua5_C"/>
    <property type="match status" value="1"/>
</dbReference>
<evidence type="ECO:0000256" key="10">
    <source>
        <dbReference type="ARBA" id="ARBA00022840"/>
    </source>
</evidence>
<evidence type="ECO:0000256" key="12">
    <source>
        <dbReference type="ARBA" id="ARBA00048366"/>
    </source>
</evidence>
<evidence type="ECO:0000256" key="5">
    <source>
        <dbReference type="ARBA" id="ARBA00022490"/>
    </source>
</evidence>
<dbReference type="InterPro" id="IPR050156">
    <property type="entry name" value="TC-AMP_synthase_SUA5"/>
</dbReference>
<feature type="binding site" evidence="14">
    <location>
        <position position="173"/>
    </location>
    <ligand>
        <name>L-threonine</name>
        <dbReference type="ChEBI" id="CHEBI:57926"/>
    </ligand>
</feature>
<evidence type="ECO:0000256" key="13">
    <source>
        <dbReference type="PIRNR" id="PIRNR004930"/>
    </source>
</evidence>
<proteinExistence type="inferred from homology"/>
<dbReference type="InterPro" id="IPR038385">
    <property type="entry name" value="Sua5/YwlC_C"/>
</dbReference>
<dbReference type="Gene3D" id="3.90.870.10">
    <property type="entry name" value="DHBP synthase"/>
    <property type="match status" value="1"/>
</dbReference>
<protein>
    <recommendedName>
        <fullName evidence="4 13">Threonylcarbamoyl-AMP synthase</fullName>
        <shortName evidence="13">TC-AMP synthase</shortName>
        <ecNumber evidence="3 13">2.7.7.87</ecNumber>
    </recommendedName>
    <alternativeName>
        <fullName evidence="11 13">L-threonylcarbamoyladenylate synthase</fullName>
    </alternativeName>
</protein>
<dbReference type="EC" id="2.7.7.87" evidence="3 13"/>
<comment type="catalytic activity">
    <reaction evidence="12 13">
        <text>L-threonine + hydrogencarbonate + ATP = L-threonylcarbamoyladenylate + diphosphate + H2O</text>
        <dbReference type="Rhea" id="RHEA:36407"/>
        <dbReference type="ChEBI" id="CHEBI:15377"/>
        <dbReference type="ChEBI" id="CHEBI:17544"/>
        <dbReference type="ChEBI" id="CHEBI:30616"/>
        <dbReference type="ChEBI" id="CHEBI:33019"/>
        <dbReference type="ChEBI" id="CHEBI:57926"/>
        <dbReference type="ChEBI" id="CHEBI:73682"/>
        <dbReference type="EC" id="2.7.7.87"/>
    </reaction>
</comment>
<dbReference type="FunFam" id="3.90.870.10:FF:000009">
    <property type="entry name" value="Threonylcarbamoyl-AMP synthase, putative"/>
    <property type="match status" value="1"/>
</dbReference>
<dbReference type="RefSeq" id="WP_173766390.1">
    <property type="nucleotide sequence ID" value="NZ_CP048836.1"/>
</dbReference>
<feature type="binding site" evidence="14">
    <location>
        <position position="27"/>
    </location>
    <ligand>
        <name>L-threonine</name>
        <dbReference type="ChEBI" id="CHEBI:57926"/>
    </ligand>
</feature>
<dbReference type="InterPro" id="IPR017945">
    <property type="entry name" value="DHBP_synth_RibB-like_a/b_dom"/>
</dbReference>
<evidence type="ECO:0000313" key="16">
    <source>
        <dbReference type="EMBL" id="QID18591.1"/>
    </source>
</evidence>
<comment type="similarity">
    <text evidence="2 13">Belongs to the SUA5 family.</text>
</comment>
<dbReference type="InterPro" id="IPR005145">
    <property type="entry name" value="Sua5_C"/>
</dbReference>
<evidence type="ECO:0000259" key="15">
    <source>
        <dbReference type="PROSITE" id="PS51163"/>
    </source>
</evidence>
<evidence type="ECO:0000313" key="17">
    <source>
        <dbReference type="Proteomes" id="UP000501991"/>
    </source>
</evidence>
<dbReference type="GO" id="GO:0061710">
    <property type="term" value="F:L-threonylcarbamoyladenylate synthase"/>
    <property type="evidence" value="ECO:0007669"/>
    <property type="project" value="UniProtKB-EC"/>
</dbReference>
<sequence length="332" mass="35175">MTERDERIARAVAALRAGQLVAIPTETVYGLAADARNPEAVRRIFAAKGRPADHPLIVHLASGERLEEWAREIPPVARRLAAAFWPGPLTLILKRQSAVPDVVTGGQDTIGLRVPSHPLAHALLVAFDGGLAAPSANRFGRISPTTAAHVRDELGDQVALVLDGGACEVGIESTIVDLSRGAPVLMRPGRIGRDEIARAAGEPVLDPAEVSATAPRTSGSLASHYAPNTPVRLLDPMQLYAEAAQARRQGTPIAVLARTVIDDAPPPGSVWRVAPADAVTYAHRLYASLRWLDQCGTRCILVEAPPRSAEWQAVNDRLARAATPADDAASQG</sequence>
<evidence type="ECO:0000256" key="1">
    <source>
        <dbReference type="ARBA" id="ARBA00004496"/>
    </source>
</evidence>
<evidence type="ECO:0000256" key="2">
    <source>
        <dbReference type="ARBA" id="ARBA00007663"/>
    </source>
</evidence>
<dbReference type="GO" id="GO:0003725">
    <property type="term" value="F:double-stranded RNA binding"/>
    <property type="evidence" value="ECO:0007669"/>
    <property type="project" value="UniProtKB-UniRule"/>
</dbReference>
<feature type="binding site" evidence="14">
    <location>
        <position position="225"/>
    </location>
    <ligand>
        <name>ATP</name>
        <dbReference type="ChEBI" id="CHEBI:30616"/>
    </ligand>
</feature>
<evidence type="ECO:0000256" key="3">
    <source>
        <dbReference type="ARBA" id="ARBA00012584"/>
    </source>
</evidence>
<feature type="domain" description="YrdC-like" evidence="15">
    <location>
        <begin position="5"/>
        <end position="191"/>
    </location>
</feature>
<name>A0A6C1B4H0_9RHOO</name>
<feature type="binding site" evidence="14">
    <location>
        <position position="133"/>
    </location>
    <ligand>
        <name>L-threonine</name>
        <dbReference type="ChEBI" id="CHEBI:57926"/>
    </ligand>
</feature>
<dbReference type="PANTHER" id="PTHR17490:SF16">
    <property type="entry name" value="THREONYLCARBAMOYL-AMP SYNTHASE"/>
    <property type="match status" value="1"/>
</dbReference>
<gene>
    <name evidence="16" type="ORF">G3580_13735</name>
</gene>
<dbReference type="PIRSF" id="PIRSF004930">
    <property type="entry name" value="Tln_factor_SUA5"/>
    <property type="match status" value="1"/>
</dbReference>
<evidence type="ECO:0000256" key="11">
    <source>
        <dbReference type="ARBA" id="ARBA00029774"/>
    </source>
</evidence>
<feature type="binding site" evidence="14">
    <location>
        <position position="135"/>
    </location>
    <ligand>
        <name>ATP</name>
        <dbReference type="ChEBI" id="CHEBI:30616"/>
    </ligand>
</feature>
<feature type="binding site" evidence="14">
    <location>
        <position position="187"/>
    </location>
    <ligand>
        <name>ATP</name>
        <dbReference type="ChEBI" id="CHEBI:30616"/>
    </ligand>
</feature>
<dbReference type="EMBL" id="CP048836">
    <property type="protein sequence ID" value="QID18591.1"/>
    <property type="molecule type" value="Genomic_DNA"/>
</dbReference>
<evidence type="ECO:0000256" key="7">
    <source>
        <dbReference type="ARBA" id="ARBA00022694"/>
    </source>
</evidence>
<feature type="binding site" evidence="14">
    <location>
        <position position="50"/>
    </location>
    <ligand>
        <name>ATP</name>
        <dbReference type="ChEBI" id="CHEBI:30616"/>
    </ligand>
</feature>
<accession>A0A6C1B4H0</accession>
<evidence type="ECO:0000256" key="9">
    <source>
        <dbReference type="ARBA" id="ARBA00022741"/>
    </source>
</evidence>
<dbReference type="InterPro" id="IPR010923">
    <property type="entry name" value="T(6)A37_SUA5"/>
</dbReference>
<dbReference type="NCBIfam" id="TIGR00057">
    <property type="entry name" value="L-threonylcarbamoyladenylate synthase"/>
    <property type="match status" value="1"/>
</dbReference>
<dbReference type="KEGG" id="azq:G3580_13735"/>
<dbReference type="GO" id="GO:0006450">
    <property type="term" value="P:regulation of translational fidelity"/>
    <property type="evidence" value="ECO:0007669"/>
    <property type="project" value="TreeGrafter"/>
</dbReference>
<reference evidence="16 17" key="1">
    <citation type="submission" date="2020-02" db="EMBL/GenBank/DDBJ databases">
        <title>Nitrogenibacter mangrovi gen. nov., sp. nov. isolated from mangrove sediment, a denitrifying betaproteobacterium.</title>
        <authorList>
            <person name="Liao H."/>
            <person name="Tian Y."/>
        </authorList>
    </citation>
    <scope>NUCLEOTIDE SEQUENCE [LARGE SCALE GENOMIC DNA]</scope>
    <source>
        <strain evidence="16 17">M9-3-2</strain>
    </source>
</reference>
<dbReference type="Proteomes" id="UP000501991">
    <property type="component" value="Chromosome"/>
</dbReference>
<feature type="binding site" evidence="14">
    <location>
        <position position="59"/>
    </location>
    <ligand>
        <name>ATP</name>
        <dbReference type="ChEBI" id="CHEBI:30616"/>
    </ligand>
</feature>
<dbReference type="GO" id="GO:0005737">
    <property type="term" value="C:cytoplasm"/>
    <property type="evidence" value="ECO:0007669"/>
    <property type="project" value="UniProtKB-SubCell"/>
</dbReference>
<evidence type="ECO:0000256" key="4">
    <source>
        <dbReference type="ARBA" id="ARBA00015492"/>
    </source>
</evidence>
<keyword evidence="17" id="KW-1185">Reference proteome</keyword>
<feature type="binding site" evidence="14">
    <location>
        <position position="143"/>
    </location>
    <ligand>
        <name>ATP</name>
        <dbReference type="ChEBI" id="CHEBI:30616"/>
    </ligand>
</feature>
<dbReference type="PROSITE" id="PS51163">
    <property type="entry name" value="YRDC"/>
    <property type="match status" value="1"/>
</dbReference>
<keyword evidence="6 13" id="KW-0808">Transferase</keyword>
<dbReference type="Gene3D" id="3.40.50.11030">
    <property type="entry name" value="Threonylcarbamoyl-AMP synthase, C-terminal domain"/>
    <property type="match status" value="1"/>
</dbReference>
<organism evidence="16 17">
    <name type="scientific">Nitrogeniibacter mangrovi</name>
    <dbReference type="NCBI Taxonomy" id="2016596"/>
    <lineage>
        <taxon>Bacteria</taxon>
        <taxon>Pseudomonadati</taxon>
        <taxon>Pseudomonadota</taxon>
        <taxon>Betaproteobacteria</taxon>
        <taxon>Rhodocyclales</taxon>
        <taxon>Zoogloeaceae</taxon>
        <taxon>Nitrogeniibacter</taxon>
    </lineage>
</organism>
<evidence type="ECO:0000256" key="14">
    <source>
        <dbReference type="PIRSR" id="PIRSR004930-1"/>
    </source>
</evidence>
<keyword evidence="9 13" id="KW-0547">Nucleotide-binding</keyword>
<dbReference type="Pfam" id="PF01300">
    <property type="entry name" value="Sua5_yciO_yrdC"/>
    <property type="match status" value="1"/>
</dbReference>
<comment type="function">
    <text evidence="13">Required for the formation of a threonylcarbamoyl group on adenosine at position 37 (t(6)A37) in tRNAs that read codons beginning with adenine.</text>
</comment>
<evidence type="ECO:0000256" key="6">
    <source>
        <dbReference type="ARBA" id="ARBA00022679"/>
    </source>
</evidence>
<keyword evidence="10 13" id="KW-0067">ATP-binding</keyword>
<feature type="binding site" evidence="14">
    <location>
        <position position="113"/>
    </location>
    <ligand>
        <name>L-threonine</name>
        <dbReference type="ChEBI" id="CHEBI:57926"/>
    </ligand>
</feature>
<keyword evidence="7 13" id="KW-0819">tRNA processing</keyword>
<feature type="binding site" evidence="14">
    <location>
        <position position="109"/>
    </location>
    <ligand>
        <name>ATP</name>
        <dbReference type="ChEBI" id="CHEBI:30616"/>
    </ligand>
</feature>
<dbReference type="SUPFAM" id="SSF55821">
    <property type="entry name" value="YrdC/RibB"/>
    <property type="match status" value="1"/>
</dbReference>
<dbReference type="GO" id="GO:0005524">
    <property type="term" value="F:ATP binding"/>
    <property type="evidence" value="ECO:0007669"/>
    <property type="project" value="UniProtKB-UniRule"/>
</dbReference>
<evidence type="ECO:0000256" key="8">
    <source>
        <dbReference type="ARBA" id="ARBA00022695"/>
    </source>
</evidence>
<keyword evidence="8 13" id="KW-0548">Nucleotidyltransferase</keyword>
<dbReference type="GO" id="GO:0000049">
    <property type="term" value="F:tRNA binding"/>
    <property type="evidence" value="ECO:0007669"/>
    <property type="project" value="TreeGrafter"/>
</dbReference>
<dbReference type="GO" id="GO:0008033">
    <property type="term" value="P:tRNA processing"/>
    <property type="evidence" value="ECO:0007669"/>
    <property type="project" value="UniProtKB-KW"/>
</dbReference>
<keyword evidence="5 13" id="KW-0963">Cytoplasm</keyword>
<comment type="subcellular location">
    <subcellularLocation>
        <location evidence="1 13">Cytoplasm</location>
    </subcellularLocation>
</comment>
<dbReference type="PANTHER" id="PTHR17490">
    <property type="entry name" value="SUA5"/>
    <property type="match status" value="1"/>
</dbReference>
<dbReference type="AlphaFoldDB" id="A0A6C1B4H0"/>